<dbReference type="PANTHER" id="PTHR30151:SF0">
    <property type="entry name" value="ABC TRANSPORTER PERMEASE PROTEIN MJ0413-RELATED"/>
    <property type="match status" value="1"/>
</dbReference>
<dbReference type="AlphaFoldDB" id="A0A857DAM1"/>
<dbReference type="PANTHER" id="PTHR30151">
    <property type="entry name" value="ALKANE SULFONATE ABC TRANSPORTER-RELATED, MEMBRANE SUBUNIT"/>
    <property type="match status" value="1"/>
</dbReference>
<name>A0A857DAM1_MICAE</name>
<evidence type="ECO:0000313" key="9">
    <source>
        <dbReference type="EMBL" id="QGZ92603.1"/>
    </source>
</evidence>
<comment type="subcellular location">
    <subcellularLocation>
        <location evidence="1 7">Cell membrane</location>
        <topology evidence="1 7">Multi-pass membrane protein</topology>
    </subcellularLocation>
</comment>
<feature type="transmembrane region" description="Helical" evidence="7">
    <location>
        <begin position="51"/>
        <end position="70"/>
    </location>
</feature>
<evidence type="ECO:0000256" key="4">
    <source>
        <dbReference type="ARBA" id="ARBA00022692"/>
    </source>
</evidence>
<dbReference type="Pfam" id="PF00528">
    <property type="entry name" value="BPD_transp_1"/>
    <property type="match status" value="1"/>
</dbReference>
<organism evidence="9 10">
    <name type="scientific">Microcystis aeruginosa FD4</name>
    <dbReference type="NCBI Taxonomy" id="2686288"/>
    <lineage>
        <taxon>Bacteria</taxon>
        <taxon>Bacillati</taxon>
        <taxon>Cyanobacteriota</taxon>
        <taxon>Cyanophyceae</taxon>
        <taxon>Oscillatoriophycideae</taxon>
        <taxon>Chroococcales</taxon>
        <taxon>Microcystaceae</taxon>
        <taxon>Microcystis</taxon>
    </lineage>
</organism>
<keyword evidence="4 7" id="KW-0812">Transmembrane</keyword>
<evidence type="ECO:0000256" key="5">
    <source>
        <dbReference type="ARBA" id="ARBA00022989"/>
    </source>
</evidence>
<evidence type="ECO:0000313" key="10">
    <source>
        <dbReference type="Proteomes" id="UP000438345"/>
    </source>
</evidence>
<evidence type="ECO:0000256" key="2">
    <source>
        <dbReference type="ARBA" id="ARBA00022448"/>
    </source>
</evidence>
<feature type="transmembrane region" description="Helical" evidence="7">
    <location>
        <begin position="147"/>
        <end position="169"/>
    </location>
</feature>
<evidence type="ECO:0000259" key="8">
    <source>
        <dbReference type="PROSITE" id="PS50928"/>
    </source>
</evidence>
<dbReference type="Gene3D" id="1.10.3720.10">
    <property type="entry name" value="MetI-like"/>
    <property type="match status" value="1"/>
</dbReference>
<evidence type="ECO:0000256" key="1">
    <source>
        <dbReference type="ARBA" id="ARBA00004651"/>
    </source>
</evidence>
<keyword evidence="3" id="KW-1003">Cell membrane</keyword>
<reference evidence="9 10" key="1">
    <citation type="submission" date="2019-12" db="EMBL/GenBank/DDBJ databases">
        <title>Complete genome sequence of Microcystis aeruginosa strain FD4.</title>
        <authorList>
            <person name="Urakawa H."/>
        </authorList>
    </citation>
    <scope>NUCLEOTIDE SEQUENCE [LARGE SCALE GENOMIC DNA]</scope>
    <source>
        <strain evidence="9 10">FD4</strain>
    </source>
</reference>
<feature type="transmembrane region" description="Helical" evidence="7">
    <location>
        <begin position="26"/>
        <end position="45"/>
    </location>
</feature>
<dbReference type="GO" id="GO:0055085">
    <property type="term" value="P:transmembrane transport"/>
    <property type="evidence" value="ECO:0007669"/>
    <property type="project" value="InterPro"/>
</dbReference>
<keyword evidence="5 7" id="KW-1133">Transmembrane helix</keyword>
<comment type="similarity">
    <text evidence="7">Belongs to the binding-protein-dependent transport system permease family.</text>
</comment>
<dbReference type="GO" id="GO:0005886">
    <property type="term" value="C:plasma membrane"/>
    <property type="evidence" value="ECO:0007669"/>
    <property type="project" value="UniProtKB-SubCell"/>
</dbReference>
<proteinExistence type="inferred from homology"/>
<dbReference type="CDD" id="cd06261">
    <property type="entry name" value="TM_PBP2"/>
    <property type="match status" value="1"/>
</dbReference>
<evidence type="ECO:0000256" key="6">
    <source>
        <dbReference type="ARBA" id="ARBA00023136"/>
    </source>
</evidence>
<gene>
    <name evidence="9" type="ORF">GQR42_00805</name>
</gene>
<accession>A0A857DAM1</accession>
<keyword evidence="6 7" id="KW-0472">Membrane</keyword>
<dbReference type="Proteomes" id="UP000438345">
    <property type="component" value="Chromosome"/>
</dbReference>
<sequence length="179" mass="20090">MFAIPLGILMGTFPSIRSLMEPIIGVVRYMPAPAFIPLLVIYLGIGETSKIMLIFIGTIFFNTLMIMDAVKFIPQELIEVTYTLGGTRKQVLFKVITPYIIPNIIDTFRVNMAAAWNLVVVAELVAADNGLGKRILLAQKFLRTDEIFACLIVLGIIGFALDLSFRLFLQWTCKWSITR</sequence>
<dbReference type="PROSITE" id="PS50928">
    <property type="entry name" value="ABC_TM1"/>
    <property type="match status" value="1"/>
</dbReference>
<protein>
    <submittedName>
        <fullName evidence="9">ABC transporter permease subunit</fullName>
    </submittedName>
</protein>
<dbReference type="InterPro" id="IPR035906">
    <property type="entry name" value="MetI-like_sf"/>
</dbReference>
<evidence type="ECO:0000256" key="3">
    <source>
        <dbReference type="ARBA" id="ARBA00022475"/>
    </source>
</evidence>
<dbReference type="InterPro" id="IPR000515">
    <property type="entry name" value="MetI-like"/>
</dbReference>
<dbReference type="EMBL" id="CP046973">
    <property type="protein sequence ID" value="QGZ92603.1"/>
    <property type="molecule type" value="Genomic_DNA"/>
</dbReference>
<feature type="domain" description="ABC transmembrane type-1" evidence="8">
    <location>
        <begin position="1"/>
        <end position="169"/>
    </location>
</feature>
<dbReference type="SUPFAM" id="SSF161098">
    <property type="entry name" value="MetI-like"/>
    <property type="match status" value="1"/>
</dbReference>
<keyword evidence="2 7" id="KW-0813">Transport</keyword>
<evidence type="ECO:0000256" key="7">
    <source>
        <dbReference type="RuleBase" id="RU363032"/>
    </source>
</evidence>